<gene>
    <name evidence="5" type="ORF">CRP01_02250</name>
</gene>
<dbReference type="InterPro" id="IPR006260">
    <property type="entry name" value="TonB/TolA_C"/>
</dbReference>
<comment type="subcellular location">
    <subcellularLocation>
        <location evidence="1">Membrane</location>
        <topology evidence="1">Single-pass membrane protein</topology>
    </subcellularLocation>
</comment>
<dbReference type="NCBIfam" id="TIGR01352">
    <property type="entry name" value="tonB_Cterm"/>
    <property type="match status" value="1"/>
</dbReference>
<comment type="caution">
    <text evidence="5">The sequence shown here is derived from an EMBL/GenBank/DDBJ whole genome shotgun (WGS) entry which is preliminary data.</text>
</comment>
<dbReference type="Proteomes" id="UP000223913">
    <property type="component" value="Unassembled WGS sequence"/>
</dbReference>
<dbReference type="EMBL" id="PDUD01000002">
    <property type="protein sequence ID" value="PHN08164.1"/>
    <property type="molecule type" value="Genomic_DNA"/>
</dbReference>
<evidence type="ECO:0000313" key="5">
    <source>
        <dbReference type="EMBL" id="PHN08164.1"/>
    </source>
</evidence>
<accession>A0A2D0NI26</accession>
<evidence type="ECO:0000256" key="1">
    <source>
        <dbReference type="ARBA" id="ARBA00004167"/>
    </source>
</evidence>
<dbReference type="Pfam" id="PF13103">
    <property type="entry name" value="TonB_2"/>
    <property type="match status" value="1"/>
</dbReference>
<evidence type="ECO:0000256" key="4">
    <source>
        <dbReference type="ARBA" id="ARBA00023136"/>
    </source>
</evidence>
<dbReference type="OrthoDB" id="1436672at2"/>
<evidence type="ECO:0008006" key="7">
    <source>
        <dbReference type="Google" id="ProtNLM"/>
    </source>
</evidence>
<organism evidence="5 6">
    <name type="scientific">Flavilitoribacter nigricans (strain ATCC 23147 / DSM 23189 / NBRC 102662 / NCIMB 1420 / SS-2)</name>
    <name type="common">Lewinella nigricans</name>
    <dbReference type="NCBI Taxonomy" id="1122177"/>
    <lineage>
        <taxon>Bacteria</taxon>
        <taxon>Pseudomonadati</taxon>
        <taxon>Bacteroidota</taxon>
        <taxon>Saprospiria</taxon>
        <taxon>Saprospirales</taxon>
        <taxon>Lewinellaceae</taxon>
        <taxon>Flavilitoribacter</taxon>
    </lineage>
</organism>
<reference evidence="5 6" key="1">
    <citation type="submission" date="2017-10" db="EMBL/GenBank/DDBJ databases">
        <title>The draft genome sequence of Lewinella nigricans NBRC 102662.</title>
        <authorList>
            <person name="Wang K."/>
        </authorList>
    </citation>
    <scope>NUCLEOTIDE SEQUENCE [LARGE SCALE GENOMIC DNA]</scope>
    <source>
        <strain evidence="5 6">NBRC 102662</strain>
    </source>
</reference>
<keyword evidence="2" id="KW-0812">Transmembrane</keyword>
<evidence type="ECO:0000256" key="3">
    <source>
        <dbReference type="ARBA" id="ARBA00022989"/>
    </source>
</evidence>
<evidence type="ECO:0000256" key="2">
    <source>
        <dbReference type="ARBA" id="ARBA00022692"/>
    </source>
</evidence>
<keyword evidence="6" id="KW-1185">Reference proteome</keyword>
<dbReference type="Gene3D" id="3.30.1150.10">
    <property type="match status" value="1"/>
</dbReference>
<protein>
    <recommendedName>
        <fullName evidence="7">TonB C-terminal domain-containing protein</fullName>
    </recommendedName>
</protein>
<keyword evidence="4" id="KW-0472">Membrane</keyword>
<dbReference type="AlphaFoldDB" id="A0A2D0NI26"/>
<dbReference type="SUPFAM" id="SSF74653">
    <property type="entry name" value="TolA/TonB C-terminal domain"/>
    <property type="match status" value="1"/>
</dbReference>
<keyword evidence="3" id="KW-1133">Transmembrane helix</keyword>
<sequence length="242" mass="26624">MKNLLLTLICCLSGVTGFSQQMGFDVLGTTTDPYAGPYFLITLDTLQDAATLKDINARYREDWVAEYLSVAVASNCDGVVRKAAGTNDRLTARQLEILKTAVAGCRIDVEVEYIPKNNLSYNPPRKMDFSLRPVPVFEAKYPGGAPSLKDYLQKNVMDKVPGIAAGPVKLAKVRFNIDPKGQITDARVVKTSENAGVDKMVLDALCSMPDWMPAKDAQGMAITQEFELSLGTDLLMCDYYQY</sequence>
<dbReference type="GO" id="GO:0016020">
    <property type="term" value="C:membrane"/>
    <property type="evidence" value="ECO:0007669"/>
    <property type="project" value="UniProtKB-SubCell"/>
</dbReference>
<evidence type="ECO:0000313" key="6">
    <source>
        <dbReference type="Proteomes" id="UP000223913"/>
    </source>
</evidence>
<name>A0A2D0NI26_FLAN2</name>
<proteinExistence type="predicted"/>
<dbReference type="RefSeq" id="WP_099148367.1">
    <property type="nucleotide sequence ID" value="NZ_PDUD01000002.1"/>
</dbReference>